<dbReference type="FunFam" id="3.40.1190.10:FF:000004">
    <property type="entry name" value="Dihydrofolate synthase/folylpolyglutamate synthase"/>
    <property type="match status" value="1"/>
</dbReference>
<dbReference type="GO" id="GO:0005737">
    <property type="term" value="C:cytoplasm"/>
    <property type="evidence" value="ECO:0007669"/>
    <property type="project" value="TreeGrafter"/>
</dbReference>
<evidence type="ECO:0000256" key="5">
    <source>
        <dbReference type="ARBA" id="ARBA00008276"/>
    </source>
</evidence>
<protein>
    <recommendedName>
        <fullName evidence="9">Dihydrofolate synthase/folylpolyglutamate synthase</fullName>
        <ecNumber evidence="7">6.3.2.12</ecNumber>
        <ecNumber evidence="8">6.3.2.17</ecNumber>
    </recommendedName>
    <alternativeName>
        <fullName evidence="18">Folylpoly-gamma-glutamate synthetase-dihydrofolate synthetase</fullName>
    </alternativeName>
    <alternativeName>
        <fullName evidence="16">Folylpolyglutamate synthetase</fullName>
    </alternativeName>
    <alternativeName>
        <fullName evidence="17">Tetrahydrofolylpolyglutamate synthase</fullName>
    </alternativeName>
</protein>
<evidence type="ECO:0000256" key="1">
    <source>
        <dbReference type="ARBA" id="ARBA00001946"/>
    </source>
</evidence>
<accession>A0A2T3NT58</accession>
<dbReference type="GO" id="GO:0046654">
    <property type="term" value="P:tetrahydrofolate biosynthetic process"/>
    <property type="evidence" value="ECO:0007669"/>
    <property type="project" value="UniProtKB-UniPathway"/>
</dbReference>
<evidence type="ECO:0000256" key="4">
    <source>
        <dbReference type="ARBA" id="ARBA00005150"/>
    </source>
</evidence>
<dbReference type="Pfam" id="PF02875">
    <property type="entry name" value="Mur_ligase_C"/>
    <property type="match status" value="1"/>
</dbReference>
<comment type="catalytic activity">
    <reaction evidence="20">
        <text>10-formyltetrahydrofolyl-(gamma-L-Glu)(n) + L-glutamate + ATP = 10-formyltetrahydrofolyl-(gamma-L-Glu)(n+1) + ADP + phosphate + H(+)</text>
        <dbReference type="Rhea" id="RHEA:51904"/>
        <dbReference type="Rhea" id="RHEA-COMP:13088"/>
        <dbReference type="Rhea" id="RHEA-COMP:14300"/>
        <dbReference type="ChEBI" id="CHEBI:15378"/>
        <dbReference type="ChEBI" id="CHEBI:29985"/>
        <dbReference type="ChEBI" id="CHEBI:30616"/>
        <dbReference type="ChEBI" id="CHEBI:43474"/>
        <dbReference type="ChEBI" id="CHEBI:134413"/>
        <dbReference type="ChEBI" id="CHEBI:456216"/>
        <dbReference type="EC" id="6.3.2.17"/>
    </reaction>
</comment>
<keyword evidence="10 23" id="KW-0436">Ligase</keyword>
<comment type="function">
    <text evidence="2">Functions in two distinct reactions of the de novo folate biosynthetic pathway. Catalyzes the addition of a glutamate residue to dihydropteroate (7,8-dihydropteroate or H2Pte) to form dihydrofolate (7,8-dihydrofolate monoglutamate or H2Pte-Glu). Also catalyzes successive additions of L-glutamate to tetrahydrofolate or 10-formyltetrahydrofolate or 5,10-methylenetetrahydrofolate, leading to folylpolyglutamate derivatives.</text>
</comment>
<keyword evidence="12 23" id="KW-0547">Nucleotide-binding</keyword>
<evidence type="ECO:0000313" key="27">
    <source>
        <dbReference type="Proteomes" id="UP000241771"/>
    </source>
</evidence>
<comment type="catalytic activity">
    <reaction evidence="22">
        <text>7,8-dihydropteroate + L-glutamate + ATP = 7,8-dihydrofolate + ADP + phosphate + H(+)</text>
        <dbReference type="Rhea" id="RHEA:23584"/>
        <dbReference type="ChEBI" id="CHEBI:15378"/>
        <dbReference type="ChEBI" id="CHEBI:17839"/>
        <dbReference type="ChEBI" id="CHEBI:29985"/>
        <dbReference type="ChEBI" id="CHEBI:30616"/>
        <dbReference type="ChEBI" id="CHEBI:43474"/>
        <dbReference type="ChEBI" id="CHEBI:57451"/>
        <dbReference type="ChEBI" id="CHEBI:456216"/>
        <dbReference type="EC" id="6.3.2.12"/>
    </reaction>
</comment>
<organism evidence="26 27">
    <name type="scientific">Photobacterium sanctipauli</name>
    <dbReference type="NCBI Taxonomy" id="1342794"/>
    <lineage>
        <taxon>Bacteria</taxon>
        <taxon>Pseudomonadati</taxon>
        <taxon>Pseudomonadota</taxon>
        <taxon>Gammaproteobacteria</taxon>
        <taxon>Vibrionales</taxon>
        <taxon>Vibrionaceae</taxon>
        <taxon>Photobacterium</taxon>
    </lineage>
</organism>
<evidence type="ECO:0000256" key="9">
    <source>
        <dbReference type="ARBA" id="ARBA00019357"/>
    </source>
</evidence>
<evidence type="ECO:0000256" key="20">
    <source>
        <dbReference type="ARBA" id="ARBA00047808"/>
    </source>
</evidence>
<evidence type="ECO:0000313" key="26">
    <source>
        <dbReference type="EMBL" id="PSW19466.1"/>
    </source>
</evidence>
<dbReference type="SUPFAM" id="SSF53623">
    <property type="entry name" value="MurD-like peptide ligases, catalytic domain"/>
    <property type="match status" value="1"/>
</dbReference>
<comment type="similarity">
    <text evidence="5 23">Belongs to the folylpolyglutamate synthase family.</text>
</comment>
<dbReference type="RefSeq" id="WP_107271979.1">
    <property type="nucleotide sequence ID" value="NZ_PYMA01000006.1"/>
</dbReference>
<dbReference type="NCBIfam" id="TIGR01499">
    <property type="entry name" value="folC"/>
    <property type="match status" value="1"/>
</dbReference>
<dbReference type="AlphaFoldDB" id="A0A2T3NT58"/>
<comment type="catalytic activity">
    <reaction evidence="21">
        <text>(6R)-5,10-methylenetetrahydrofolyl-(gamma-L-Glu)(n) + L-glutamate + ATP = (6R)-5,10-methylenetetrahydrofolyl-(gamma-L-Glu)(n+1) + ADP + phosphate + H(+)</text>
        <dbReference type="Rhea" id="RHEA:51912"/>
        <dbReference type="Rhea" id="RHEA-COMP:13257"/>
        <dbReference type="Rhea" id="RHEA-COMP:13258"/>
        <dbReference type="ChEBI" id="CHEBI:15378"/>
        <dbReference type="ChEBI" id="CHEBI:29985"/>
        <dbReference type="ChEBI" id="CHEBI:30616"/>
        <dbReference type="ChEBI" id="CHEBI:43474"/>
        <dbReference type="ChEBI" id="CHEBI:136572"/>
        <dbReference type="ChEBI" id="CHEBI:456216"/>
        <dbReference type="EC" id="6.3.2.17"/>
    </reaction>
</comment>
<dbReference type="EMBL" id="PYMA01000006">
    <property type="protein sequence ID" value="PSW19466.1"/>
    <property type="molecule type" value="Genomic_DNA"/>
</dbReference>
<dbReference type="UniPathway" id="UPA00077">
    <property type="reaction ID" value="UER00157"/>
</dbReference>
<keyword evidence="13 23" id="KW-0067">ATP-binding</keyword>
<evidence type="ECO:0000256" key="16">
    <source>
        <dbReference type="ARBA" id="ARBA00030048"/>
    </source>
</evidence>
<evidence type="ECO:0000256" key="7">
    <source>
        <dbReference type="ARBA" id="ARBA00013023"/>
    </source>
</evidence>
<evidence type="ECO:0000256" key="2">
    <source>
        <dbReference type="ARBA" id="ARBA00002714"/>
    </source>
</evidence>
<dbReference type="EC" id="6.3.2.17" evidence="8"/>
<dbReference type="GO" id="GO:0046872">
    <property type="term" value="F:metal ion binding"/>
    <property type="evidence" value="ECO:0007669"/>
    <property type="project" value="UniProtKB-KW"/>
</dbReference>
<comment type="caution">
    <text evidence="26">The sequence shown here is derived from an EMBL/GenBank/DDBJ whole genome shotgun (WGS) entry which is preliminary data.</text>
</comment>
<dbReference type="PANTHER" id="PTHR11136">
    <property type="entry name" value="FOLYLPOLYGLUTAMATE SYNTHASE-RELATED"/>
    <property type="match status" value="1"/>
</dbReference>
<dbReference type="GO" id="GO:0005524">
    <property type="term" value="F:ATP binding"/>
    <property type="evidence" value="ECO:0007669"/>
    <property type="project" value="UniProtKB-KW"/>
</dbReference>
<evidence type="ECO:0000256" key="13">
    <source>
        <dbReference type="ARBA" id="ARBA00022840"/>
    </source>
</evidence>
<evidence type="ECO:0000256" key="23">
    <source>
        <dbReference type="PIRNR" id="PIRNR001563"/>
    </source>
</evidence>
<evidence type="ECO:0000259" key="24">
    <source>
        <dbReference type="Pfam" id="PF02875"/>
    </source>
</evidence>
<dbReference type="Pfam" id="PF08245">
    <property type="entry name" value="Mur_ligase_M"/>
    <property type="match status" value="1"/>
</dbReference>
<evidence type="ECO:0000256" key="6">
    <source>
        <dbReference type="ARBA" id="ARBA00011245"/>
    </source>
</evidence>
<dbReference type="InterPro" id="IPR001645">
    <property type="entry name" value="Folylpolyglutamate_synth"/>
</dbReference>
<dbReference type="InterPro" id="IPR036615">
    <property type="entry name" value="Mur_ligase_C_dom_sf"/>
</dbReference>
<dbReference type="Proteomes" id="UP000241771">
    <property type="component" value="Unassembled WGS sequence"/>
</dbReference>
<keyword evidence="15" id="KW-0289">Folate biosynthesis</keyword>
<dbReference type="GO" id="GO:0008841">
    <property type="term" value="F:dihydrofolate synthase activity"/>
    <property type="evidence" value="ECO:0007669"/>
    <property type="project" value="UniProtKB-EC"/>
</dbReference>
<sequence length="422" mass="45072">MSGLTAPQATSSLASWLSYLEQLHTSAIDLGLDRAQAVAEKAALTKPAKKVITVAGTNGKGSTCAILEAILLEAGYKVGVYSSPHLVRYNERVRINGQELADSFHSEAFAAVEQYRGDVSLSLFEFGTLAALQLFKSLQVDVAILEVGLGGRLDATNIADHDVSVITSLAVDHVDWLGDDINVIGYEKAGIFRAQKPAICGQPNPPATVPAHADDIGAELHQVGYQFNYEVQGSTWRWQCGAFDLDSLPLPSLPLPNAATALMALATAELDITDQHITDGLSKASLPGRMERACEQPLVIMDVAHNPHSAQYFAGQLANIKQQEGKVRIHAVVAMLHDKDIAATIAEMTDIVDVWYPASLSGPRAATASEIIAQLPGNPVGFDTPEQAYDAALTQVGDDDMVIVFGSFYTVGQVSSHLATRE</sequence>
<dbReference type="GO" id="GO:0004326">
    <property type="term" value="F:tetrahydrofolylpolyglutamate synthase activity"/>
    <property type="evidence" value="ECO:0007669"/>
    <property type="project" value="UniProtKB-EC"/>
</dbReference>
<feature type="domain" description="Mur ligase C-terminal" evidence="24">
    <location>
        <begin position="288"/>
        <end position="408"/>
    </location>
</feature>
<evidence type="ECO:0000256" key="22">
    <source>
        <dbReference type="ARBA" id="ARBA00049161"/>
    </source>
</evidence>
<keyword evidence="14" id="KW-0460">Magnesium</keyword>
<comment type="pathway">
    <text evidence="3">Cofactor biosynthesis; tetrahydrofolate biosynthesis; 7,8-dihydrofolate from 2-amino-4-hydroxy-6-hydroxymethyl-7,8-dihydropteridine diphosphate and 4-aminobenzoate: step 2/2.</text>
</comment>
<evidence type="ECO:0000256" key="3">
    <source>
        <dbReference type="ARBA" id="ARBA00004799"/>
    </source>
</evidence>
<evidence type="ECO:0000256" key="11">
    <source>
        <dbReference type="ARBA" id="ARBA00022723"/>
    </source>
</evidence>
<dbReference type="InterPro" id="IPR036565">
    <property type="entry name" value="Mur-like_cat_sf"/>
</dbReference>
<feature type="domain" description="Mur ligase central" evidence="25">
    <location>
        <begin position="54"/>
        <end position="197"/>
    </location>
</feature>
<dbReference type="Gene3D" id="3.90.190.20">
    <property type="entry name" value="Mur ligase, C-terminal domain"/>
    <property type="match status" value="1"/>
</dbReference>
<dbReference type="EC" id="6.3.2.12" evidence="7"/>
<comment type="catalytic activity">
    <reaction evidence="19">
        <text>(6S)-5,6,7,8-tetrahydrofolyl-(gamma-L-Glu)(n) + L-glutamate + ATP = (6S)-5,6,7,8-tetrahydrofolyl-(gamma-L-Glu)(n+1) + ADP + phosphate + H(+)</text>
        <dbReference type="Rhea" id="RHEA:10580"/>
        <dbReference type="Rhea" id="RHEA-COMP:14738"/>
        <dbReference type="Rhea" id="RHEA-COMP:14740"/>
        <dbReference type="ChEBI" id="CHEBI:15378"/>
        <dbReference type="ChEBI" id="CHEBI:29985"/>
        <dbReference type="ChEBI" id="CHEBI:30616"/>
        <dbReference type="ChEBI" id="CHEBI:43474"/>
        <dbReference type="ChEBI" id="CHEBI:141005"/>
        <dbReference type="ChEBI" id="CHEBI:456216"/>
        <dbReference type="EC" id="6.3.2.17"/>
    </reaction>
</comment>
<evidence type="ECO:0000256" key="18">
    <source>
        <dbReference type="ARBA" id="ARBA00032510"/>
    </source>
</evidence>
<evidence type="ECO:0000256" key="17">
    <source>
        <dbReference type="ARBA" id="ARBA00030592"/>
    </source>
</evidence>
<dbReference type="InterPro" id="IPR004101">
    <property type="entry name" value="Mur_ligase_C"/>
</dbReference>
<evidence type="ECO:0000256" key="10">
    <source>
        <dbReference type="ARBA" id="ARBA00022598"/>
    </source>
</evidence>
<name>A0A2T3NT58_9GAMM</name>
<reference evidence="26 27" key="1">
    <citation type="submission" date="2018-01" db="EMBL/GenBank/DDBJ databases">
        <title>Whole genome sequencing of Histamine producing bacteria.</title>
        <authorList>
            <person name="Butler K."/>
        </authorList>
    </citation>
    <scope>NUCLEOTIDE SEQUENCE [LARGE SCALE GENOMIC DNA]</scope>
    <source>
        <strain evidence="26 27">DSM 100436</strain>
    </source>
</reference>
<dbReference type="NCBIfam" id="NF008101">
    <property type="entry name" value="PRK10846.1"/>
    <property type="match status" value="1"/>
</dbReference>
<gene>
    <name evidence="26" type="ORF">C9I98_11130</name>
</gene>
<evidence type="ECO:0000256" key="12">
    <source>
        <dbReference type="ARBA" id="ARBA00022741"/>
    </source>
</evidence>
<evidence type="ECO:0000259" key="25">
    <source>
        <dbReference type="Pfam" id="PF08245"/>
    </source>
</evidence>
<evidence type="ECO:0000256" key="8">
    <source>
        <dbReference type="ARBA" id="ARBA00013025"/>
    </source>
</evidence>
<keyword evidence="11" id="KW-0479">Metal-binding</keyword>
<dbReference type="PIRSF" id="PIRSF001563">
    <property type="entry name" value="Folylpolyglu_synth"/>
    <property type="match status" value="1"/>
</dbReference>
<evidence type="ECO:0000256" key="14">
    <source>
        <dbReference type="ARBA" id="ARBA00022842"/>
    </source>
</evidence>
<evidence type="ECO:0000256" key="15">
    <source>
        <dbReference type="ARBA" id="ARBA00022909"/>
    </source>
</evidence>
<dbReference type="SUPFAM" id="SSF53244">
    <property type="entry name" value="MurD-like peptide ligases, peptide-binding domain"/>
    <property type="match status" value="1"/>
</dbReference>
<evidence type="ECO:0000256" key="21">
    <source>
        <dbReference type="ARBA" id="ARBA00049035"/>
    </source>
</evidence>
<comment type="pathway">
    <text evidence="4">Cofactor biosynthesis; tetrahydrofolylpolyglutamate biosynthesis.</text>
</comment>
<dbReference type="InterPro" id="IPR013221">
    <property type="entry name" value="Mur_ligase_cen"/>
</dbReference>
<proteinExistence type="inferred from homology"/>
<dbReference type="PANTHER" id="PTHR11136:SF0">
    <property type="entry name" value="DIHYDROFOLATE SYNTHETASE-RELATED"/>
    <property type="match status" value="1"/>
</dbReference>
<comment type="subunit">
    <text evidence="6">Monomer.</text>
</comment>
<dbReference type="Gene3D" id="3.40.1190.10">
    <property type="entry name" value="Mur-like, catalytic domain"/>
    <property type="match status" value="1"/>
</dbReference>
<evidence type="ECO:0000256" key="19">
    <source>
        <dbReference type="ARBA" id="ARBA00047493"/>
    </source>
</evidence>
<comment type="cofactor">
    <cofactor evidence="1">
        <name>Mg(2+)</name>
        <dbReference type="ChEBI" id="CHEBI:18420"/>
    </cofactor>
</comment>
<dbReference type="GO" id="GO:0046656">
    <property type="term" value="P:folic acid biosynthetic process"/>
    <property type="evidence" value="ECO:0007669"/>
    <property type="project" value="UniProtKB-KW"/>
</dbReference>
<keyword evidence="27" id="KW-1185">Reference proteome</keyword>